<evidence type="ECO:0000256" key="2">
    <source>
        <dbReference type="ARBA" id="ARBA00023125"/>
    </source>
</evidence>
<dbReference type="PANTHER" id="PTHR43280:SF2">
    <property type="entry name" value="HTH-TYPE TRANSCRIPTIONAL REGULATOR EXSA"/>
    <property type="match status" value="1"/>
</dbReference>
<feature type="transmembrane region" description="Helical" evidence="4">
    <location>
        <begin position="46"/>
        <end position="72"/>
    </location>
</feature>
<evidence type="ECO:0000256" key="4">
    <source>
        <dbReference type="SAM" id="Phobius"/>
    </source>
</evidence>
<dbReference type="Pfam" id="PF12833">
    <property type="entry name" value="HTH_18"/>
    <property type="match status" value="1"/>
</dbReference>
<evidence type="ECO:0000313" key="7">
    <source>
        <dbReference type="EMBL" id="MBO8465570.1"/>
    </source>
</evidence>
<dbReference type="GO" id="GO:0043565">
    <property type="term" value="F:sequence-specific DNA binding"/>
    <property type="evidence" value="ECO:0007669"/>
    <property type="project" value="InterPro"/>
</dbReference>
<reference evidence="7" key="1">
    <citation type="submission" date="2020-10" db="EMBL/GenBank/DDBJ databases">
        <authorList>
            <person name="Gilroy R."/>
        </authorList>
    </citation>
    <scope>NUCLEOTIDE SEQUENCE</scope>
    <source>
        <strain evidence="7">10037</strain>
    </source>
</reference>
<dbReference type="Gene3D" id="1.10.10.60">
    <property type="entry name" value="Homeodomain-like"/>
    <property type="match status" value="2"/>
</dbReference>
<dbReference type="PROSITE" id="PS01124">
    <property type="entry name" value="HTH_ARAC_FAMILY_2"/>
    <property type="match status" value="1"/>
</dbReference>
<keyword evidence="3" id="KW-0804">Transcription</keyword>
<feature type="transmembrane region" description="Helical" evidence="4">
    <location>
        <begin position="164"/>
        <end position="185"/>
    </location>
</feature>
<dbReference type="AlphaFoldDB" id="A0A9D9I416"/>
<name>A0A9D9I416_9BACT</name>
<dbReference type="EMBL" id="JADIME010000066">
    <property type="protein sequence ID" value="MBO8465570.1"/>
    <property type="molecule type" value="Genomic_DNA"/>
</dbReference>
<proteinExistence type="predicted"/>
<evidence type="ECO:0000313" key="8">
    <source>
        <dbReference type="Proteomes" id="UP000823597"/>
    </source>
</evidence>
<keyword evidence="4" id="KW-0472">Membrane</keyword>
<feature type="chain" id="PRO_5038911986" evidence="5">
    <location>
        <begin position="18"/>
        <end position="379"/>
    </location>
</feature>
<gene>
    <name evidence="7" type="ORF">IAB93_06205</name>
</gene>
<dbReference type="Proteomes" id="UP000823597">
    <property type="component" value="Unassembled WGS sequence"/>
</dbReference>
<accession>A0A9D9I416</accession>
<reference evidence="7" key="2">
    <citation type="journal article" date="2021" name="PeerJ">
        <title>Extensive microbial diversity within the chicken gut microbiome revealed by metagenomics and culture.</title>
        <authorList>
            <person name="Gilroy R."/>
            <person name="Ravi A."/>
            <person name="Getino M."/>
            <person name="Pursley I."/>
            <person name="Horton D.L."/>
            <person name="Alikhan N.F."/>
            <person name="Baker D."/>
            <person name="Gharbi K."/>
            <person name="Hall N."/>
            <person name="Watson M."/>
            <person name="Adriaenssens E.M."/>
            <person name="Foster-Nyarko E."/>
            <person name="Jarju S."/>
            <person name="Secka A."/>
            <person name="Antonio M."/>
            <person name="Oren A."/>
            <person name="Chaudhuri R.R."/>
            <person name="La Ragione R."/>
            <person name="Hildebrand F."/>
            <person name="Pallen M.J."/>
        </authorList>
    </citation>
    <scope>NUCLEOTIDE SEQUENCE</scope>
    <source>
        <strain evidence="7">10037</strain>
    </source>
</reference>
<keyword evidence="4" id="KW-0812">Transmembrane</keyword>
<sequence length="379" mass="42978">MGRLFFCLSASALGVMAAASLALDFIFYVKPGEGYGRKARMRSFWPVHLFLTVFIVADFFIGDWRLCLYLLSFQLAFSVQMSLALQWLPHGSLFGKFFTVLFVVMTCSLLVLFLFILMGHGGNDLAFVWKYYYYGFSSLSVSGYFYCSFRYVSRVYRESSPMVIARGTVSLSIFMCNMAVTGLFFSCPCTATAVACSAFSFISIAYMHLCRMEQDDLYLLKTLKDTVSKSVSRSLFDAVPPNGAGNAAPQQYMYDLELKEKFEKYFETEKPYLNPDLSLNDAAGALCTNKTYLSRMLNGGMGMNFNQVVNKYRITYCMELFVKNPYMKVADLADACGFRSVSTFSLAFRLNNGEPPGDWCRKVRNRLRQSSREPVVIRD</sequence>
<dbReference type="SMART" id="SM00342">
    <property type="entry name" value="HTH_ARAC"/>
    <property type="match status" value="1"/>
</dbReference>
<feature type="domain" description="HTH araC/xylS-type" evidence="6">
    <location>
        <begin position="260"/>
        <end position="362"/>
    </location>
</feature>
<dbReference type="InterPro" id="IPR018060">
    <property type="entry name" value="HTH_AraC"/>
</dbReference>
<dbReference type="GO" id="GO:0003700">
    <property type="term" value="F:DNA-binding transcription factor activity"/>
    <property type="evidence" value="ECO:0007669"/>
    <property type="project" value="InterPro"/>
</dbReference>
<dbReference type="InterPro" id="IPR009057">
    <property type="entry name" value="Homeodomain-like_sf"/>
</dbReference>
<keyword evidence="1" id="KW-0805">Transcription regulation</keyword>
<evidence type="ECO:0000256" key="1">
    <source>
        <dbReference type="ARBA" id="ARBA00023015"/>
    </source>
</evidence>
<protein>
    <submittedName>
        <fullName evidence="7">Helix-turn-helix transcriptional regulator</fullName>
    </submittedName>
</protein>
<evidence type="ECO:0000259" key="6">
    <source>
        <dbReference type="PROSITE" id="PS01124"/>
    </source>
</evidence>
<feature type="signal peptide" evidence="5">
    <location>
        <begin position="1"/>
        <end position="17"/>
    </location>
</feature>
<dbReference type="PANTHER" id="PTHR43280">
    <property type="entry name" value="ARAC-FAMILY TRANSCRIPTIONAL REGULATOR"/>
    <property type="match status" value="1"/>
</dbReference>
<feature type="transmembrane region" description="Helical" evidence="4">
    <location>
        <begin position="131"/>
        <end position="152"/>
    </location>
</feature>
<keyword evidence="2" id="KW-0238">DNA-binding</keyword>
<keyword evidence="4" id="KW-1133">Transmembrane helix</keyword>
<evidence type="ECO:0000256" key="5">
    <source>
        <dbReference type="SAM" id="SignalP"/>
    </source>
</evidence>
<organism evidence="7 8">
    <name type="scientific">Candidatus Merdivivens pullistercoris</name>
    <dbReference type="NCBI Taxonomy" id="2840873"/>
    <lineage>
        <taxon>Bacteria</taxon>
        <taxon>Pseudomonadati</taxon>
        <taxon>Bacteroidota</taxon>
        <taxon>Bacteroidia</taxon>
        <taxon>Bacteroidales</taxon>
        <taxon>Muribaculaceae</taxon>
        <taxon>Muribaculaceae incertae sedis</taxon>
        <taxon>Candidatus Merdivivens</taxon>
    </lineage>
</organism>
<feature type="transmembrane region" description="Helical" evidence="4">
    <location>
        <begin position="93"/>
        <end position="119"/>
    </location>
</feature>
<comment type="caution">
    <text evidence="7">The sequence shown here is derived from an EMBL/GenBank/DDBJ whole genome shotgun (WGS) entry which is preliminary data.</text>
</comment>
<keyword evidence="5" id="KW-0732">Signal</keyword>
<evidence type="ECO:0000256" key="3">
    <source>
        <dbReference type="ARBA" id="ARBA00023163"/>
    </source>
</evidence>
<dbReference type="SUPFAM" id="SSF46689">
    <property type="entry name" value="Homeodomain-like"/>
    <property type="match status" value="1"/>
</dbReference>
<feature type="transmembrane region" description="Helical" evidence="4">
    <location>
        <begin position="191"/>
        <end position="209"/>
    </location>
</feature>